<proteinExistence type="predicted"/>
<protein>
    <recommendedName>
        <fullName evidence="3">Transglutaminase-like domain-containing protein</fullName>
    </recommendedName>
</protein>
<feature type="transmembrane region" description="Helical" evidence="2">
    <location>
        <begin position="202"/>
        <end position="223"/>
    </location>
</feature>
<dbReference type="InterPro" id="IPR025403">
    <property type="entry name" value="TgpA-like_C"/>
</dbReference>
<reference evidence="4 5" key="1">
    <citation type="journal article" date="2003" name="Int. J. Syst. Evol. Microbiol.">
        <title>Virgibacillus carmonensis sp. nov., Virgibacillus necropolis sp. nov. and Virgibacillus picturae sp. nov., three novel species isolated from deteriorated mural paintings, transfer of the species of the genus salibacillus to Virgibacillus, as Virgibacillus marismortui comb. nov. and Virgibacillus salexigens comb. nov., and emended description of the genus Virgibacillus.</title>
        <authorList>
            <person name="Heyrman J."/>
            <person name="Logan N.A."/>
            <person name="Busse H.J."/>
            <person name="Balcaen A."/>
            <person name="Lebbe L."/>
            <person name="Rodriguez-Diaz M."/>
            <person name="Swings J."/>
            <person name="De Vos P."/>
        </authorList>
    </citation>
    <scope>NUCLEOTIDE SEQUENCE [LARGE SCALE GENOMIC DNA]</scope>
    <source>
        <strain evidence="4 5">LMG 19488</strain>
    </source>
</reference>
<name>A0A221MHB4_9BACI</name>
<accession>A0A221MHB4</accession>
<dbReference type="PANTHER" id="PTHR42736">
    <property type="entry name" value="PROTEIN-GLUTAMINE GAMMA-GLUTAMYLTRANSFERASE"/>
    <property type="match status" value="1"/>
</dbReference>
<keyword evidence="2" id="KW-0812">Transmembrane</keyword>
<dbReference type="Pfam" id="PF01841">
    <property type="entry name" value="Transglut_core"/>
    <property type="match status" value="1"/>
</dbReference>
<dbReference type="Proteomes" id="UP000204391">
    <property type="component" value="Chromosome"/>
</dbReference>
<organism evidence="4 5">
    <name type="scientific">Virgibacillus necropolis</name>
    <dbReference type="NCBI Taxonomy" id="163877"/>
    <lineage>
        <taxon>Bacteria</taxon>
        <taxon>Bacillati</taxon>
        <taxon>Bacillota</taxon>
        <taxon>Bacilli</taxon>
        <taxon>Bacillales</taxon>
        <taxon>Bacillaceae</taxon>
        <taxon>Virgibacillus</taxon>
    </lineage>
</organism>
<dbReference type="OrthoDB" id="9804872at2"/>
<dbReference type="InterPro" id="IPR038765">
    <property type="entry name" value="Papain-like_cys_pep_sf"/>
</dbReference>
<dbReference type="SUPFAM" id="SSF54001">
    <property type="entry name" value="Cysteine proteinases"/>
    <property type="match status" value="1"/>
</dbReference>
<feature type="transmembrane region" description="Helical" evidence="2">
    <location>
        <begin position="12"/>
        <end position="30"/>
    </location>
</feature>
<feature type="transmembrane region" description="Helical" evidence="2">
    <location>
        <begin position="610"/>
        <end position="632"/>
    </location>
</feature>
<keyword evidence="2" id="KW-1133">Transmembrane helix</keyword>
<evidence type="ECO:0000256" key="1">
    <source>
        <dbReference type="SAM" id="MobiDB-lite"/>
    </source>
</evidence>
<evidence type="ECO:0000313" key="5">
    <source>
        <dbReference type="Proteomes" id="UP000204391"/>
    </source>
</evidence>
<keyword evidence="5" id="KW-1185">Reference proteome</keyword>
<dbReference type="InterPro" id="IPR021878">
    <property type="entry name" value="TgpA_N"/>
</dbReference>
<dbReference type="Pfam" id="PF13559">
    <property type="entry name" value="DUF4129"/>
    <property type="match status" value="1"/>
</dbReference>
<feature type="transmembrane region" description="Helical" evidence="2">
    <location>
        <begin position="36"/>
        <end position="54"/>
    </location>
</feature>
<dbReference type="RefSeq" id="WP_089534015.1">
    <property type="nucleotide sequence ID" value="NZ_CP022437.1"/>
</dbReference>
<evidence type="ECO:0000259" key="3">
    <source>
        <dbReference type="SMART" id="SM00460"/>
    </source>
</evidence>
<feature type="transmembrane region" description="Helical" evidence="2">
    <location>
        <begin position="61"/>
        <end position="81"/>
    </location>
</feature>
<dbReference type="Gene3D" id="3.10.620.30">
    <property type="match status" value="1"/>
</dbReference>
<feature type="transmembrane region" description="Helical" evidence="2">
    <location>
        <begin position="143"/>
        <end position="163"/>
    </location>
</feature>
<dbReference type="InterPro" id="IPR052901">
    <property type="entry name" value="Bact_TGase-like"/>
</dbReference>
<evidence type="ECO:0000313" key="4">
    <source>
        <dbReference type="EMBL" id="ASN07021.1"/>
    </source>
</evidence>
<dbReference type="Pfam" id="PF11992">
    <property type="entry name" value="TgpA_N"/>
    <property type="match status" value="1"/>
</dbReference>
<feature type="region of interest" description="Disordered" evidence="1">
    <location>
        <begin position="569"/>
        <end position="600"/>
    </location>
</feature>
<gene>
    <name evidence="4" type="ORF">CFK40_19380</name>
</gene>
<feature type="transmembrane region" description="Helical" evidence="2">
    <location>
        <begin position="169"/>
        <end position="186"/>
    </location>
</feature>
<feature type="domain" description="Transglutaminase-like" evidence="3">
    <location>
        <begin position="476"/>
        <end position="553"/>
    </location>
</feature>
<dbReference type="InterPro" id="IPR002931">
    <property type="entry name" value="Transglutaminase-like"/>
</dbReference>
<feature type="transmembrane region" description="Helical" evidence="2">
    <location>
        <begin position="116"/>
        <end position="136"/>
    </location>
</feature>
<dbReference type="SMART" id="SM00460">
    <property type="entry name" value="TGc"/>
    <property type="match status" value="1"/>
</dbReference>
<dbReference type="EMBL" id="CP022437">
    <property type="protein sequence ID" value="ASN07021.1"/>
    <property type="molecule type" value="Genomic_DNA"/>
</dbReference>
<dbReference type="KEGG" id="vne:CFK40_19380"/>
<evidence type="ECO:0000256" key="2">
    <source>
        <dbReference type="SAM" id="Phobius"/>
    </source>
</evidence>
<dbReference type="AlphaFoldDB" id="A0A221MHB4"/>
<keyword evidence="2" id="KW-0472">Membrane</keyword>
<sequence length="729" mass="83686">MRLTAETKTPFIYSSILYVAGLILFLEWLYPVKDLTATSNLIVFILYTAFCFFITLTQIKWWISFILKGAGLLFVLNGLYFQELFFSKAWVNHLLAEVYMNISALVTQDWYNLTPMFRSLLFLLLIWLMSYLIYYWFVAMNRIFLFVVLTFVYIAILDTFTVFNADVAIVRIFIISFIALGLASFMREMERESIRFLWMRKAAVWIFPLISVVLLSTLIGYAAPKLEPQWPDPVPFIKSTAEGAGSMNGGSGIQKVGYGEDDTRLGGSFIQDQTPVFTATTEEEQYWRIETKDVYTGKGWVNSSEPEYIKQDPQNLSLQTFDESVKTEEMSAKLSFTGNVQIPKVIYPYGVEEIRSIDSLDLLLDRHSEELVTEFNDNELVLDSYNMVFQSPSFEINSLRNTVTSDPENINEQYTQLPETLPERVGELAREITAAEGNRYDKARAIETYFGQNGFAYNTTNVPVPAEGQDYVDQFLFESKIGYCDNYSTSMVVMLRTLDIPARWVKGFTGGEKVVDGVGGNELDQYEVTNANAHSWVEVYFPGKGWVPFEPTQGFSNLTDFQIDVDVDTEEDTEAPPLEQNDIEKPEPKEEQEETAVDTASKSENFELNWWYIAAGIAVIALLALIIFIMRYRIQFALLGMRLKTNKNEKTYQDAYHFLLKQLAHNGLPKESSQTLREYANRIDNRYESSIMGKLTNSYEQILYTDTNNSVDIDNLAQLWKDLIKRIRS</sequence>
<dbReference type="PANTHER" id="PTHR42736:SF1">
    <property type="entry name" value="PROTEIN-GLUTAMINE GAMMA-GLUTAMYLTRANSFERASE"/>
    <property type="match status" value="1"/>
</dbReference>